<feature type="domain" description="BZIP" evidence="2">
    <location>
        <begin position="115"/>
        <end position="130"/>
    </location>
</feature>
<dbReference type="CDD" id="cd14688">
    <property type="entry name" value="bZIP_YAP"/>
    <property type="match status" value="1"/>
</dbReference>
<evidence type="ECO:0000313" key="4">
    <source>
        <dbReference type="Proteomes" id="UP000289323"/>
    </source>
</evidence>
<dbReference type="InterPro" id="IPR004827">
    <property type="entry name" value="bZIP"/>
</dbReference>
<evidence type="ECO:0000259" key="2">
    <source>
        <dbReference type="PROSITE" id="PS00036"/>
    </source>
</evidence>
<name>A0A3S4EWN9_9PEZI</name>
<dbReference type="AlphaFoldDB" id="A0A3S4EWN9"/>
<proteinExistence type="predicted"/>
<reference evidence="3 4" key="1">
    <citation type="submission" date="2018-04" db="EMBL/GenBank/DDBJ databases">
        <authorList>
            <person name="Huttner S."/>
            <person name="Dainat J."/>
        </authorList>
    </citation>
    <scope>NUCLEOTIDE SEQUENCE [LARGE SCALE GENOMIC DNA]</scope>
</reference>
<dbReference type="Proteomes" id="UP000289323">
    <property type="component" value="Unassembled WGS sequence"/>
</dbReference>
<feature type="compositionally biased region" description="Basic and acidic residues" evidence="1">
    <location>
        <begin position="130"/>
        <end position="140"/>
    </location>
</feature>
<gene>
    <name evidence="3" type="ORF">TT172_LOCUS3555</name>
</gene>
<feature type="compositionally biased region" description="Acidic residues" evidence="1">
    <location>
        <begin position="1"/>
        <end position="12"/>
    </location>
</feature>
<feature type="compositionally biased region" description="Basic residues" evidence="1">
    <location>
        <begin position="52"/>
        <end position="61"/>
    </location>
</feature>
<feature type="region of interest" description="Disordered" evidence="1">
    <location>
        <begin position="187"/>
        <end position="220"/>
    </location>
</feature>
<dbReference type="EMBL" id="OUUZ01000008">
    <property type="protein sequence ID" value="SPQ21136.1"/>
    <property type="molecule type" value="Genomic_DNA"/>
</dbReference>
<dbReference type="InterPro" id="IPR052635">
    <property type="entry name" value="Sec_Metab_Biosynth_Reg"/>
</dbReference>
<evidence type="ECO:0000256" key="1">
    <source>
        <dbReference type="SAM" id="MobiDB-lite"/>
    </source>
</evidence>
<feature type="region of interest" description="Disordered" evidence="1">
    <location>
        <begin position="1"/>
        <end position="158"/>
    </location>
</feature>
<protein>
    <submittedName>
        <fullName evidence="3">8bfe6b6d-7898-46c4-bd7f-8e20301099d1</fullName>
    </submittedName>
</protein>
<accession>A0A3S4EWN9</accession>
<feature type="compositionally biased region" description="Basic and acidic residues" evidence="1">
    <location>
        <begin position="90"/>
        <end position="105"/>
    </location>
</feature>
<dbReference type="GO" id="GO:0003700">
    <property type="term" value="F:DNA-binding transcription factor activity"/>
    <property type="evidence" value="ECO:0007669"/>
    <property type="project" value="InterPro"/>
</dbReference>
<sequence>MSEYQPPEDQDYVEVHRANNPPEDWDDGAQTGRHLSTPRQSKLAPPSSSHLGKSRSKRKGSKATTTQSGSDTEKEPSKMPSRISKHSSSSRKDKSSSPKSKKTDDWTEVTEPDERRRIQNRIAQRKFREKAREQKDRALRDAQNQQFAGSVYHVPDPDDLTFDDGGDLSGLPWGGISVRHVVARGHAAASAGHHTLSHHSGHTGSSAVHPGANTPAPPEPAMYTMHPYGYAPAPHPAMDAGSVASGDVYGSYESSYAGPGGYYDYDPSVAGDAHQM</sequence>
<organism evidence="3 4">
    <name type="scientific">Thermothielavioides terrestris</name>
    <dbReference type="NCBI Taxonomy" id="2587410"/>
    <lineage>
        <taxon>Eukaryota</taxon>
        <taxon>Fungi</taxon>
        <taxon>Dikarya</taxon>
        <taxon>Ascomycota</taxon>
        <taxon>Pezizomycotina</taxon>
        <taxon>Sordariomycetes</taxon>
        <taxon>Sordariomycetidae</taxon>
        <taxon>Sordariales</taxon>
        <taxon>Chaetomiaceae</taxon>
        <taxon>Thermothielavioides</taxon>
    </lineage>
</organism>
<dbReference type="PROSITE" id="PS00036">
    <property type="entry name" value="BZIP_BASIC"/>
    <property type="match status" value="1"/>
</dbReference>
<dbReference type="PANTHER" id="PTHR39607:SF2">
    <property type="entry name" value="BZIP DOMAIN-CONTAINING PROTEIN"/>
    <property type="match status" value="1"/>
</dbReference>
<evidence type="ECO:0000313" key="3">
    <source>
        <dbReference type="EMBL" id="SPQ21136.1"/>
    </source>
</evidence>
<dbReference type="PANTHER" id="PTHR39607">
    <property type="entry name" value="XANTHOCILLIN BIOSYNTHESIS CLUSTER TRANSCRIPTION FACTOR XANC-RELATED"/>
    <property type="match status" value="1"/>
</dbReference>